<dbReference type="Pfam" id="PF00117">
    <property type="entry name" value="GATase"/>
    <property type="match status" value="1"/>
</dbReference>
<dbReference type="AlphaFoldDB" id="A0A9P6LS81"/>
<dbReference type="InterPro" id="IPR010139">
    <property type="entry name" value="Imidazole-glycPsynth_HisH"/>
</dbReference>
<dbReference type="GO" id="GO:0000105">
    <property type="term" value="P:L-histidine biosynthetic process"/>
    <property type="evidence" value="ECO:0007669"/>
    <property type="project" value="UniProtKB-KW"/>
</dbReference>
<dbReference type="FunFam" id="3.40.50.880:FF:000039">
    <property type="entry name" value="Imidazole glycerol phosphate synthase hisHF"/>
    <property type="match status" value="1"/>
</dbReference>
<organism evidence="12 13">
    <name type="scientific">Modicella reniformis</name>
    <dbReference type="NCBI Taxonomy" id="1440133"/>
    <lineage>
        <taxon>Eukaryota</taxon>
        <taxon>Fungi</taxon>
        <taxon>Fungi incertae sedis</taxon>
        <taxon>Mucoromycota</taxon>
        <taxon>Mortierellomycotina</taxon>
        <taxon>Mortierellomycetes</taxon>
        <taxon>Mortierellales</taxon>
        <taxon>Mortierellaceae</taxon>
        <taxon>Modicella</taxon>
    </lineage>
</organism>
<feature type="non-terminal residue" evidence="12">
    <location>
        <position position="1007"/>
    </location>
</feature>
<dbReference type="Gene3D" id="3.60.10.10">
    <property type="entry name" value="Endonuclease/exonuclease/phosphatase"/>
    <property type="match status" value="1"/>
</dbReference>
<dbReference type="SUPFAM" id="SSF52317">
    <property type="entry name" value="Class I glutamine amidotransferase-like"/>
    <property type="match status" value="1"/>
</dbReference>
<dbReference type="InterPro" id="IPR029062">
    <property type="entry name" value="Class_I_gatase-like"/>
</dbReference>
<keyword evidence="4" id="KW-0315">Glutamine amidotransferase</keyword>
<dbReference type="InterPro" id="IPR000300">
    <property type="entry name" value="IPPc"/>
</dbReference>
<dbReference type="GO" id="GO:0046856">
    <property type="term" value="P:phosphatidylinositol dephosphorylation"/>
    <property type="evidence" value="ECO:0007669"/>
    <property type="project" value="InterPro"/>
</dbReference>
<feature type="region of interest" description="Disordered" evidence="10">
    <location>
        <begin position="320"/>
        <end position="340"/>
    </location>
</feature>
<evidence type="ECO:0000259" key="11">
    <source>
        <dbReference type="SMART" id="SM00128"/>
    </source>
</evidence>
<accession>A0A9P6LS81</accession>
<dbReference type="InterPro" id="IPR011060">
    <property type="entry name" value="RibuloseP-bd_barrel"/>
</dbReference>
<dbReference type="Pfam" id="PF00977">
    <property type="entry name" value="His_biosynth"/>
    <property type="match status" value="1"/>
</dbReference>
<dbReference type="PROSITE" id="PS51273">
    <property type="entry name" value="GATASE_TYPE_1"/>
    <property type="match status" value="1"/>
</dbReference>
<dbReference type="CDD" id="cd01748">
    <property type="entry name" value="GATase1_IGP_Synthase"/>
    <property type="match status" value="1"/>
</dbReference>
<keyword evidence="5 9" id="KW-0368">Histidine biosynthesis</keyword>
<dbReference type="HAMAP" id="MF_00278">
    <property type="entry name" value="HisH"/>
    <property type="match status" value="1"/>
</dbReference>
<evidence type="ECO:0000256" key="8">
    <source>
        <dbReference type="ARBA" id="ARBA00049534"/>
    </source>
</evidence>
<gene>
    <name evidence="12" type="primary">HIS7</name>
    <name evidence="12" type="ORF">BGZ65_005610</name>
</gene>
<evidence type="ECO:0000313" key="13">
    <source>
        <dbReference type="Proteomes" id="UP000749646"/>
    </source>
</evidence>
<evidence type="ECO:0000256" key="6">
    <source>
        <dbReference type="ARBA" id="ARBA00023239"/>
    </source>
</evidence>
<dbReference type="SUPFAM" id="SSF51366">
    <property type="entry name" value="Ribulose-phoshate binding barrel"/>
    <property type="match status" value="1"/>
</dbReference>
<dbReference type="PANTHER" id="PTHR11200:SF286">
    <property type="entry name" value="5-PHOSPHATASE, PUTATIVE (AFU_ORTHOLOGUE AFUA_5G07600)-RELATED"/>
    <property type="match status" value="1"/>
</dbReference>
<dbReference type="Proteomes" id="UP000749646">
    <property type="component" value="Unassembled WGS sequence"/>
</dbReference>
<comment type="similarity">
    <text evidence="9">Belongs to the HisA/HisF family.</text>
</comment>
<dbReference type="InterPro" id="IPR006062">
    <property type="entry name" value="His_biosynth"/>
</dbReference>
<dbReference type="GO" id="GO:0004439">
    <property type="term" value="F:phosphatidylinositol-4,5-bisphosphate 5-phosphatase activity"/>
    <property type="evidence" value="ECO:0007669"/>
    <property type="project" value="TreeGrafter"/>
</dbReference>
<reference evidence="12" key="1">
    <citation type="journal article" date="2020" name="Fungal Divers.">
        <title>Resolving the Mortierellaceae phylogeny through synthesis of multi-gene phylogenetics and phylogenomics.</title>
        <authorList>
            <person name="Vandepol N."/>
            <person name="Liber J."/>
            <person name="Desiro A."/>
            <person name="Na H."/>
            <person name="Kennedy M."/>
            <person name="Barry K."/>
            <person name="Grigoriev I.V."/>
            <person name="Miller A.N."/>
            <person name="O'Donnell K."/>
            <person name="Stajich J.E."/>
            <person name="Bonito G."/>
        </authorList>
    </citation>
    <scope>NUCLEOTIDE SEQUENCE</scope>
    <source>
        <strain evidence="12">MES-2147</strain>
    </source>
</reference>
<dbReference type="Gene3D" id="3.20.20.70">
    <property type="entry name" value="Aldolase class I"/>
    <property type="match status" value="1"/>
</dbReference>
<evidence type="ECO:0000256" key="1">
    <source>
        <dbReference type="ARBA" id="ARBA00005091"/>
    </source>
</evidence>
<evidence type="ECO:0000256" key="9">
    <source>
        <dbReference type="RuleBase" id="RU003657"/>
    </source>
</evidence>
<evidence type="ECO:0000256" key="4">
    <source>
        <dbReference type="ARBA" id="ARBA00022962"/>
    </source>
</evidence>
<feature type="region of interest" description="Disordered" evidence="10">
    <location>
        <begin position="524"/>
        <end position="556"/>
    </location>
</feature>
<name>A0A9P6LS81_9FUNG</name>
<dbReference type="InterPro" id="IPR036691">
    <property type="entry name" value="Endo/exonu/phosph_ase_sf"/>
</dbReference>
<dbReference type="NCBIfam" id="TIGR01855">
    <property type="entry name" value="IMP_synth_hisH"/>
    <property type="match status" value="1"/>
</dbReference>
<dbReference type="GO" id="GO:0004359">
    <property type="term" value="F:glutaminase activity"/>
    <property type="evidence" value="ECO:0007669"/>
    <property type="project" value="UniProtKB-EC"/>
</dbReference>
<feature type="compositionally biased region" description="Polar residues" evidence="10">
    <location>
        <begin position="233"/>
        <end position="246"/>
    </location>
</feature>
<dbReference type="Pfam" id="PF22669">
    <property type="entry name" value="Exo_endo_phos2"/>
    <property type="match status" value="2"/>
</dbReference>
<evidence type="ECO:0000256" key="2">
    <source>
        <dbReference type="ARBA" id="ARBA00022605"/>
    </source>
</evidence>
<evidence type="ECO:0000256" key="5">
    <source>
        <dbReference type="ARBA" id="ARBA00023102"/>
    </source>
</evidence>
<dbReference type="SMART" id="SM00128">
    <property type="entry name" value="IPPc"/>
    <property type="match status" value="1"/>
</dbReference>
<evidence type="ECO:0000256" key="7">
    <source>
        <dbReference type="ARBA" id="ARBA00047838"/>
    </source>
</evidence>
<evidence type="ECO:0000256" key="3">
    <source>
        <dbReference type="ARBA" id="ARBA00022801"/>
    </source>
</evidence>
<dbReference type="OrthoDB" id="10254903at2759"/>
<keyword evidence="2 9" id="KW-0028">Amino-acid biosynthesis</keyword>
<feature type="domain" description="Inositol polyphosphate-related phosphatase" evidence="11">
    <location>
        <begin position="6"/>
        <end position="437"/>
    </location>
</feature>
<dbReference type="InterPro" id="IPR013785">
    <property type="entry name" value="Aldolase_TIM"/>
</dbReference>
<protein>
    <submittedName>
        <fullName evidence="12">Histidine biosynthesis bifunctional protein hisB</fullName>
    </submittedName>
</protein>
<dbReference type="Gene3D" id="3.40.50.880">
    <property type="match status" value="1"/>
</dbReference>
<keyword evidence="6" id="KW-0456">Lyase</keyword>
<keyword evidence="13" id="KW-1185">Reference proteome</keyword>
<comment type="pathway">
    <text evidence="1">Amino-acid biosynthesis; L-histidine biosynthesis; L-histidine from 5-phospho-alpha-D-ribose 1-diphosphate: step 5/9.</text>
</comment>
<dbReference type="InterPro" id="IPR017926">
    <property type="entry name" value="GATASE"/>
</dbReference>
<keyword evidence="3" id="KW-0378">Hydrolase</keyword>
<dbReference type="InterPro" id="IPR046985">
    <property type="entry name" value="IP5"/>
</dbReference>
<sequence length="1007" mass="110912">MALQLQTPVVLIGTFNMSQRSIEQDLSDWLSTHPSLSSYTPESAPSSPLATSLDASTITSMPLMPDIVAVGLQEFAPYPDAFIHNTYHIGRKINVLAQMILQTLHRTCPGHRFSLISQSAQVGMILFILTRDGSMTEHIERISNASVGTGPGGMGNKGAIATRLSIRLPFTASSRPSFELCFINAHLSAHLNKIKRRNDDYLAICRRIVFLNDTDNHVEGLLFKHQTRLASGSLSSMVSPNDLQQRQQEDDDSVHQLDNDTGPLLPKNKPTSSDNKGKKNSHGCRQGLDKKMVWEETIFSCDYIFWTGDLNYRLDLSQSDGSLSKKKSNKKPKLPEDLLSQSTMPDLTAGEIVHAIQQGHLRQLYSHDQLSAQRKTMNVFRGFHEAPLAFPPTFKFRMGTDQYDTSKRVPAWTDRVLWFVHPRDADSAEDEKADEVDAWDEHSQGLGTGTLPMDPPARVLAFKSIGSSSALRSRGTFSSLTKKGGSRTVINPGFFVPPMTDEPTPVPSDVGVYYSSLTTARSSSSLGSLSSRTNGQAQQQQQQQQQQQPFTQSSSSTILTTTAGSEPCISPLLIHYYTSHPQYKSSDHKPVSALFTLLPHNLAVQLEPNPYGIDPAWRRKKWLGIYLLDYGAGNVRSLVNAVKKLGHEITYVKDPSDILKADKLIFPGVGAFGSAMTSLHTKQYAEPLKQYLAQNRPFMGICVGMQTLFEGSDETPSVPGLGVIPGRVRLFDSTTKAVPHMGWNTARTIQGLERAQECGLEQGRVYYFVHSFAVPFVENSVEAQEWALTTTQYGDQVFISSVRKGNIFCTQFHPEKSGFAGVNVLKAFLDGGAVVGAKAAQQQQEKRVPGSLSIHAPTFIPKSSQNEFTKRIVACLDVRANDQGDLVVTKGDQYDVREQREGGGSGDVRNLGKPVELARRYFEEGADEITFLNITSFRNCPLMDMPMLEVLRRTSESVFVPLTIGGGIKDVVDPDGKVHTALQVAGEYFRNGADKVSIGSDAVYAAE</sequence>
<proteinExistence type="inferred from homology"/>
<comment type="catalytic activity">
    <reaction evidence="8">
        <text>L-glutamine + H2O = L-glutamate + NH4(+)</text>
        <dbReference type="Rhea" id="RHEA:15889"/>
        <dbReference type="ChEBI" id="CHEBI:15377"/>
        <dbReference type="ChEBI" id="CHEBI:28938"/>
        <dbReference type="ChEBI" id="CHEBI:29985"/>
        <dbReference type="ChEBI" id="CHEBI:58359"/>
        <dbReference type="EC" id="3.5.1.2"/>
    </reaction>
</comment>
<evidence type="ECO:0000313" key="12">
    <source>
        <dbReference type="EMBL" id="KAF9929854.1"/>
    </source>
</evidence>
<comment type="catalytic activity">
    <reaction evidence="7">
        <text>5-[(5-phospho-1-deoxy-D-ribulos-1-ylimino)methylamino]-1-(5-phospho-beta-D-ribosyl)imidazole-4-carboxamide + L-glutamine = D-erythro-1-(imidazol-4-yl)glycerol 3-phosphate + 5-amino-1-(5-phospho-beta-D-ribosyl)imidazole-4-carboxamide + L-glutamate + H(+)</text>
        <dbReference type="Rhea" id="RHEA:24793"/>
        <dbReference type="ChEBI" id="CHEBI:15378"/>
        <dbReference type="ChEBI" id="CHEBI:29985"/>
        <dbReference type="ChEBI" id="CHEBI:58278"/>
        <dbReference type="ChEBI" id="CHEBI:58359"/>
        <dbReference type="ChEBI" id="CHEBI:58475"/>
        <dbReference type="ChEBI" id="CHEBI:58525"/>
        <dbReference type="EC" id="4.3.2.10"/>
    </reaction>
</comment>
<dbReference type="GO" id="GO:0016829">
    <property type="term" value="F:lyase activity"/>
    <property type="evidence" value="ECO:0007669"/>
    <property type="project" value="UniProtKB-KW"/>
</dbReference>
<dbReference type="SUPFAM" id="SSF56219">
    <property type="entry name" value="DNase I-like"/>
    <property type="match status" value="1"/>
</dbReference>
<dbReference type="PANTHER" id="PTHR11200">
    <property type="entry name" value="INOSITOL 5-PHOSPHATASE"/>
    <property type="match status" value="1"/>
</dbReference>
<feature type="region of interest" description="Disordered" evidence="10">
    <location>
        <begin position="233"/>
        <end position="285"/>
    </location>
</feature>
<dbReference type="EMBL" id="JAAAHW010010153">
    <property type="protein sequence ID" value="KAF9929854.1"/>
    <property type="molecule type" value="Genomic_DNA"/>
</dbReference>
<comment type="caution">
    <text evidence="12">The sequence shown here is derived from an EMBL/GenBank/DDBJ whole genome shotgun (WGS) entry which is preliminary data.</text>
</comment>
<dbReference type="GO" id="GO:0016763">
    <property type="term" value="F:pentosyltransferase activity"/>
    <property type="evidence" value="ECO:0007669"/>
    <property type="project" value="InterPro"/>
</dbReference>
<evidence type="ECO:0000256" key="10">
    <source>
        <dbReference type="SAM" id="MobiDB-lite"/>
    </source>
</evidence>